<organism evidence="1 2">
    <name type="scientific">Exiguobacterium aurantiacum</name>
    <dbReference type="NCBI Taxonomy" id="33987"/>
    <lineage>
        <taxon>Bacteria</taxon>
        <taxon>Bacillati</taxon>
        <taxon>Bacillota</taxon>
        <taxon>Bacilli</taxon>
        <taxon>Bacillales</taxon>
        <taxon>Bacillales Family XII. Incertae Sedis</taxon>
        <taxon>Exiguobacterium</taxon>
    </lineage>
</organism>
<evidence type="ECO:0000313" key="2">
    <source>
        <dbReference type="Proteomes" id="UP001060325"/>
    </source>
</evidence>
<gene>
    <name evidence="1" type="ORF">NMQ00_08725</name>
</gene>
<keyword evidence="2" id="KW-1185">Reference proteome</keyword>
<dbReference type="NCBIfam" id="NF005994">
    <property type="entry name" value="PRK08118.1"/>
    <property type="match status" value="1"/>
</dbReference>
<dbReference type="Proteomes" id="UP001060325">
    <property type="component" value="Chromosome"/>
</dbReference>
<sequence length="173" mass="20036">MQKIILIGSGGSGKSTLARDLGIRLNIDVHHLDALLWKPNWTPATRQEQITIQSELIEHESWILDGNYGGTLDLRLSAADTIIFLDLPRTVCTYRVLKRMLSHRGKTRPDMGDGCEERFDLKFLKWVWDYPKSQRPDVIYRLHGLPDDKRVIMLHSRTEVRDFITRVGTEQQL</sequence>
<accession>A0ABY5FJA1</accession>
<dbReference type="EMBL" id="CP101462">
    <property type="protein sequence ID" value="UTT41649.1"/>
    <property type="molecule type" value="Genomic_DNA"/>
</dbReference>
<name>A0ABY5FJA1_9BACL</name>
<reference evidence="1" key="1">
    <citation type="submission" date="2022-07" db="EMBL/GenBank/DDBJ databases">
        <title>Complete genome of CX2.</title>
        <authorList>
            <person name="Cao G."/>
        </authorList>
    </citation>
    <scope>NUCLEOTIDE SEQUENCE</scope>
    <source>
        <strain evidence="1">CX2</strain>
    </source>
</reference>
<dbReference type="InterPro" id="IPR052922">
    <property type="entry name" value="Cytidylate_Kinase-2"/>
</dbReference>
<protein>
    <submittedName>
        <fullName evidence="1">DNA topology modulation protein</fullName>
    </submittedName>
</protein>
<dbReference type="Gene3D" id="3.40.50.300">
    <property type="entry name" value="P-loop containing nucleotide triphosphate hydrolases"/>
    <property type="match status" value="1"/>
</dbReference>
<dbReference type="PANTHER" id="PTHR37816">
    <property type="entry name" value="YALI0E33011P"/>
    <property type="match status" value="1"/>
</dbReference>
<dbReference type="RefSeq" id="WP_255176392.1">
    <property type="nucleotide sequence ID" value="NZ_CP101462.1"/>
</dbReference>
<dbReference type="PANTHER" id="PTHR37816:SF3">
    <property type="entry name" value="MODULATES DNA TOPOLOGY"/>
    <property type="match status" value="1"/>
</dbReference>
<evidence type="ECO:0000313" key="1">
    <source>
        <dbReference type="EMBL" id="UTT41649.1"/>
    </source>
</evidence>
<proteinExistence type="predicted"/>
<dbReference type="InterPro" id="IPR027417">
    <property type="entry name" value="P-loop_NTPase"/>
</dbReference>
<dbReference type="SUPFAM" id="SSF52540">
    <property type="entry name" value="P-loop containing nucleoside triphosphate hydrolases"/>
    <property type="match status" value="1"/>
</dbReference>